<accession>A0A7W7KAF3</accession>
<dbReference type="PROSITE" id="PS51318">
    <property type="entry name" value="TAT"/>
    <property type="match status" value="1"/>
</dbReference>
<protein>
    <submittedName>
        <fullName evidence="1">Uncharacterized protein</fullName>
    </submittedName>
</protein>
<evidence type="ECO:0000313" key="1">
    <source>
        <dbReference type="EMBL" id="MBB4858669.1"/>
    </source>
</evidence>
<proteinExistence type="predicted"/>
<dbReference type="RefSeq" id="WP_184244545.1">
    <property type="nucleotide sequence ID" value="NZ_JACHLR010000007.1"/>
</dbReference>
<dbReference type="Proteomes" id="UP000555448">
    <property type="component" value="Unassembled WGS sequence"/>
</dbReference>
<organism evidence="1 2">
    <name type="scientific">Novosphingobium chloroacetimidivorans</name>
    <dbReference type="NCBI Taxonomy" id="1428314"/>
    <lineage>
        <taxon>Bacteria</taxon>
        <taxon>Pseudomonadati</taxon>
        <taxon>Pseudomonadota</taxon>
        <taxon>Alphaproteobacteria</taxon>
        <taxon>Sphingomonadales</taxon>
        <taxon>Sphingomonadaceae</taxon>
        <taxon>Novosphingobium</taxon>
    </lineage>
</organism>
<dbReference type="InterPro" id="IPR006311">
    <property type="entry name" value="TAT_signal"/>
</dbReference>
<reference evidence="1 2" key="1">
    <citation type="submission" date="2020-08" db="EMBL/GenBank/DDBJ databases">
        <title>Functional genomics of gut bacteria from endangered species of beetles.</title>
        <authorList>
            <person name="Carlos-Shanley C."/>
        </authorList>
    </citation>
    <scope>NUCLEOTIDE SEQUENCE [LARGE SCALE GENOMIC DNA]</scope>
    <source>
        <strain evidence="1 2">S00245</strain>
    </source>
</reference>
<dbReference type="EMBL" id="JACHLR010000007">
    <property type="protein sequence ID" value="MBB4858669.1"/>
    <property type="molecule type" value="Genomic_DNA"/>
</dbReference>
<sequence>MAAVANNAEGAATGIDRRRMLLVSGLTAAGVAAGGVTTLAAAADQGIRFVVSDRRLPESLVFAEVVERAGARRLEATDGLTRLWQDVLRPHWQSGHGATVGLTTVAMWQVLAEQARGEGRQARLIGRHRTDDGGSGAHRFAVPSELSADAGTVTSTPGAWPAAAAHLVSRCAGIHRHAGAAPACGTLSAAEASFPALVSWRIG</sequence>
<keyword evidence="2" id="KW-1185">Reference proteome</keyword>
<gene>
    <name evidence="1" type="ORF">HNO88_001995</name>
</gene>
<name>A0A7W7KAF3_9SPHN</name>
<evidence type="ECO:0000313" key="2">
    <source>
        <dbReference type="Proteomes" id="UP000555448"/>
    </source>
</evidence>
<comment type="caution">
    <text evidence="1">The sequence shown here is derived from an EMBL/GenBank/DDBJ whole genome shotgun (WGS) entry which is preliminary data.</text>
</comment>
<dbReference type="AlphaFoldDB" id="A0A7W7KAF3"/>